<dbReference type="InParanoid" id="G3AKB9"/>
<gene>
    <name evidence="3" type="ORF">SPAPADRAFT_60921</name>
</gene>
<keyword evidence="2" id="KW-1133">Transmembrane helix</keyword>
<name>G3AKB9_SPAPN</name>
<keyword evidence="2" id="KW-0472">Membrane</keyword>
<protein>
    <submittedName>
        <fullName evidence="3">Uncharacterized protein</fullName>
    </submittedName>
</protein>
<dbReference type="KEGG" id="spaa:SPAPADRAFT_60921"/>
<dbReference type="Proteomes" id="UP000000709">
    <property type="component" value="Unassembled WGS sequence"/>
</dbReference>
<feature type="transmembrane region" description="Helical" evidence="2">
    <location>
        <begin position="53"/>
        <end position="80"/>
    </location>
</feature>
<dbReference type="RefSeq" id="XP_007375093.1">
    <property type="nucleotide sequence ID" value="XM_007375031.1"/>
</dbReference>
<sequence>MAPSFASSRKPIPNEGADLTNQRHLDRLAQSKLKQEQEALELRKIADEEYRKYYSFSLNIVGIGLGAVLLISFAMIAYQIRHEVTV</sequence>
<evidence type="ECO:0000313" key="4">
    <source>
        <dbReference type="Proteomes" id="UP000000709"/>
    </source>
</evidence>
<keyword evidence="2" id="KW-0812">Transmembrane</keyword>
<organism evidence="4">
    <name type="scientific">Spathaspora passalidarum (strain NRRL Y-27907 / 11-Y1)</name>
    <dbReference type="NCBI Taxonomy" id="619300"/>
    <lineage>
        <taxon>Eukaryota</taxon>
        <taxon>Fungi</taxon>
        <taxon>Dikarya</taxon>
        <taxon>Ascomycota</taxon>
        <taxon>Saccharomycotina</taxon>
        <taxon>Pichiomycetes</taxon>
        <taxon>Debaryomycetaceae</taxon>
        <taxon>Spathaspora</taxon>
    </lineage>
</organism>
<evidence type="ECO:0000256" key="2">
    <source>
        <dbReference type="SAM" id="Phobius"/>
    </source>
</evidence>
<dbReference type="GeneID" id="18873634"/>
<proteinExistence type="predicted"/>
<dbReference type="EMBL" id="GL996501">
    <property type="protein sequence ID" value="EGW33578.1"/>
    <property type="molecule type" value="Genomic_DNA"/>
</dbReference>
<accession>G3AKB9</accession>
<feature type="region of interest" description="Disordered" evidence="1">
    <location>
        <begin position="1"/>
        <end position="21"/>
    </location>
</feature>
<evidence type="ECO:0000313" key="3">
    <source>
        <dbReference type="EMBL" id="EGW33578.1"/>
    </source>
</evidence>
<evidence type="ECO:0000256" key="1">
    <source>
        <dbReference type="SAM" id="MobiDB-lite"/>
    </source>
</evidence>
<dbReference type="AlphaFoldDB" id="G3AKB9"/>
<dbReference type="HOGENOM" id="CLU_2499295_0_0_1"/>
<reference evidence="3 4" key="1">
    <citation type="journal article" date="2011" name="Proc. Natl. Acad. Sci. U.S.A.">
        <title>Comparative genomics of xylose-fermenting fungi for enhanced biofuel production.</title>
        <authorList>
            <person name="Wohlbach D.J."/>
            <person name="Kuo A."/>
            <person name="Sato T.K."/>
            <person name="Potts K.M."/>
            <person name="Salamov A.A."/>
            <person name="LaButti K.M."/>
            <person name="Sun H."/>
            <person name="Clum A."/>
            <person name="Pangilinan J.L."/>
            <person name="Lindquist E.A."/>
            <person name="Lucas S."/>
            <person name="Lapidus A."/>
            <person name="Jin M."/>
            <person name="Gunawan C."/>
            <person name="Balan V."/>
            <person name="Dale B.E."/>
            <person name="Jeffries T.W."/>
            <person name="Zinkel R."/>
            <person name="Barry K.W."/>
            <person name="Grigoriev I.V."/>
            <person name="Gasch A.P."/>
        </authorList>
    </citation>
    <scope>NUCLEOTIDE SEQUENCE [LARGE SCALE GENOMIC DNA]</scope>
    <source>
        <strain evidence="4">NRRL Y-27907 / 11-Y1</strain>
    </source>
</reference>
<keyword evidence="4" id="KW-1185">Reference proteome</keyword>